<name>A0ABS7Y2D9_9FLAO</name>
<evidence type="ECO:0000313" key="2">
    <source>
        <dbReference type="Proteomes" id="UP001198402"/>
    </source>
</evidence>
<reference evidence="2" key="1">
    <citation type="submission" date="2023-07" db="EMBL/GenBank/DDBJ databases">
        <authorList>
            <person name="Yue Y."/>
        </authorList>
    </citation>
    <scope>NUCLEOTIDE SEQUENCE [LARGE SCALE GENOMIC DNA]</scope>
    <source>
        <strain evidence="2">2Y89</strain>
    </source>
</reference>
<proteinExistence type="predicted"/>
<keyword evidence="2" id="KW-1185">Reference proteome</keyword>
<dbReference type="RefSeq" id="WP_224477763.1">
    <property type="nucleotide sequence ID" value="NZ_JAIUJS010000003.1"/>
</dbReference>
<accession>A0ABS7Y2D9</accession>
<comment type="caution">
    <text evidence="1">The sequence shown here is derived from an EMBL/GenBank/DDBJ whole genome shotgun (WGS) entry which is preliminary data.</text>
</comment>
<dbReference type="EMBL" id="JAIUJS010000003">
    <property type="protein sequence ID" value="MCA0152833.1"/>
    <property type="molecule type" value="Genomic_DNA"/>
</dbReference>
<dbReference type="Proteomes" id="UP001198402">
    <property type="component" value="Unassembled WGS sequence"/>
</dbReference>
<sequence length="199" mass="23915">MEDYLHNILPNLKPFNFEQHHDSHFINQNWVLVNGISKKRSIYTFKEDNTLEISRKNDVIKTSWNLNVNNIFTIETEDGLIKVKAYFKDNDILVLNHQNKKEFSVYINTTDYNNELNSVEDIKDFLKEKYKRKASNVIYDHEFYYIEKSEEFGPFKVEELSKKVRNEEISAYCFVRDVNEDDYSKRLRINDLITELVQH</sequence>
<organism evidence="1 2">
    <name type="scientific">Winogradskyella vincentii</name>
    <dbReference type="NCBI Taxonomy" id="2877122"/>
    <lineage>
        <taxon>Bacteria</taxon>
        <taxon>Pseudomonadati</taxon>
        <taxon>Bacteroidota</taxon>
        <taxon>Flavobacteriia</taxon>
        <taxon>Flavobacteriales</taxon>
        <taxon>Flavobacteriaceae</taxon>
        <taxon>Winogradskyella</taxon>
    </lineage>
</organism>
<protein>
    <submittedName>
        <fullName evidence="1">Uncharacterized protein</fullName>
    </submittedName>
</protein>
<gene>
    <name evidence="1" type="ORF">LBV24_06370</name>
</gene>
<evidence type="ECO:0000313" key="1">
    <source>
        <dbReference type="EMBL" id="MCA0152833.1"/>
    </source>
</evidence>